<dbReference type="Gene3D" id="3.40.50.2300">
    <property type="match status" value="1"/>
</dbReference>
<feature type="compositionally biased region" description="Low complexity" evidence="5">
    <location>
        <begin position="110"/>
        <end position="119"/>
    </location>
</feature>
<evidence type="ECO:0000313" key="8">
    <source>
        <dbReference type="EMBL" id="SFK92439.1"/>
    </source>
</evidence>
<dbReference type="PROSITE" id="PS50110">
    <property type="entry name" value="RESPONSE_REGULATORY"/>
    <property type="match status" value="1"/>
</dbReference>
<keyword evidence="4" id="KW-0597">Phosphoprotein</keyword>
<dbReference type="GO" id="GO:0000160">
    <property type="term" value="P:phosphorelay signal transduction system"/>
    <property type="evidence" value="ECO:0007669"/>
    <property type="project" value="InterPro"/>
</dbReference>
<dbReference type="SUPFAM" id="SSF46894">
    <property type="entry name" value="C-terminal effector domain of the bipartite response regulators"/>
    <property type="match status" value="1"/>
</dbReference>
<dbReference type="InterPro" id="IPR036388">
    <property type="entry name" value="WH-like_DNA-bd_sf"/>
</dbReference>
<feature type="region of interest" description="Disordered" evidence="5">
    <location>
        <begin position="1"/>
        <end position="34"/>
    </location>
</feature>
<dbReference type="InterPro" id="IPR000792">
    <property type="entry name" value="Tscrpt_reg_LuxR_C"/>
</dbReference>
<dbReference type="Pfam" id="PF00072">
    <property type="entry name" value="Response_reg"/>
    <property type="match status" value="1"/>
</dbReference>
<evidence type="ECO:0000256" key="4">
    <source>
        <dbReference type="PROSITE-ProRule" id="PRU00169"/>
    </source>
</evidence>
<sequence>MEPAPQALPPKEPAPQEPASKAPASKPLSEPCESPMAAAMVHVIDDEAAVRDSLSLLLSLNGYDARAYESAAAFLAALDAGLEAKSVPESAAKSVGGASRARSGDKSSDKSSSGKSSGGNSWTATGVGPGCVVTDVRMPGVGGMELLARLKQGGALLPVIVMTGHGDIPLAVEAMKGGAADFLEKPFDAETLLAAVRTALAAAHAGPGAAEARLVRQKLGGLTPRENEILAELVAGRQNRAIAERLSISVRTVEVHRASIMAKMDAGNVSQLLRMVLTSQR</sequence>
<evidence type="ECO:0000259" key="7">
    <source>
        <dbReference type="PROSITE" id="PS50110"/>
    </source>
</evidence>
<evidence type="ECO:0000256" key="1">
    <source>
        <dbReference type="ARBA" id="ARBA00023015"/>
    </source>
</evidence>
<feature type="domain" description="HTH luxR-type" evidence="6">
    <location>
        <begin position="215"/>
        <end position="280"/>
    </location>
</feature>
<proteinExistence type="predicted"/>
<dbReference type="InterPro" id="IPR011006">
    <property type="entry name" value="CheY-like_superfamily"/>
</dbReference>
<feature type="domain" description="Response regulatory" evidence="7">
    <location>
        <begin position="40"/>
        <end position="200"/>
    </location>
</feature>
<feature type="compositionally biased region" description="Pro residues" evidence="5">
    <location>
        <begin position="1"/>
        <end position="16"/>
    </location>
</feature>
<evidence type="ECO:0000313" key="9">
    <source>
        <dbReference type="Proteomes" id="UP000198755"/>
    </source>
</evidence>
<dbReference type="STRING" id="1612308.SAMN05444581_1672"/>
<evidence type="ECO:0000256" key="3">
    <source>
        <dbReference type="ARBA" id="ARBA00023163"/>
    </source>
</evidence>
<dbReference type="GO" id="GO:0006355">
    <property type="term" value="P:regulation of DNA-templated transcription"/>
    <property type="evidence" value="ECO:0007669"/>
    <property type="project" value="InterPro"/>
</dbReference>
<dbReference type="InterPro" id="IPR016032">
    <property type="entry name" value="Sig_transdc_resp-reg_C-effctor"/>
</dbReference>
<name>A0A1I4DHU4_9HYPH</name>
<feature type="modified residue" description="4-aspartylphosphate" evidence="4">
    <location>
        <position position="135"/>
    </location>
</feature>
<dbReference type="EMBL" id="FOSN01000067">
    <property type="protein sequence ID" value="SFK92439.1"/>
    <property type="molecule type" value="Genomic_DNA"/>
</dbReference>
<dbReference type="PANTHER" id="PTHR44688:SF16">
    <property type="entry name" value="DNA-BINDING TRANSCRIPTIONAL ACTIVATOR DEVR_DOSR"/>
    <property type="match status" value="1"/>
</dbReference>
<accession>A0A1I4DHU4</accession>
<gene>
    <name evidence="8" type="ORF">SAMN05444581_1672</name>
</gene>
<dbReference type="PROSITE" id="PS00622">
    <property type="entry name" value="HTH_LUXR_1"/>
    <property type="match status" value="1"/>
</dbReference>
<evidence type="ECO:0000259" key="6">
    <source>
        <dbReference type="PROSITE" id="PS50043"/>
    </source>
</evidence>
<dbReference type="PRINTS" id="PR00038">
    <property type="entry name" value="HTHLUXR"/>
</dbReference>
<dbReference type="Pfam" id="PF00196">
    <property type="entry name" value="GerE"/>
    <property type="match status" value="1"/>
</dbReference>
<dbReference type="PROSITE" id="PS50043">
    <property type="entry name" value="HTH_LUXR_2"/>
    <property type="match status" value="1"/>
</dbReference>
<dbReference type="SMART" id="SM00421">
    <property type="entry name" value="HTH_LUXR"/>
    <property type="match status" value="1"/>
</dbReference>
<dbReference type="CDD" id="cd06170">
    <property type="entry name" value="LuxR_C_like"/>
    <property type="match status" value="1"/>
</dbReference>
<dbReference type="Gene3D" id="1.10.10.10">
    <property type="entry name" value="Winged helix-like DNA-binding domain superfamily/Winged helix DNA-binding domain"/>
    <property type="match status" value="1"/>
</dbReference>
<dbReference type="GO" id="GO:0003677">
    <property type="term" value="F:DNA binding"/>
    <property type="evidence" value="ECO:0007669"/>
    <property type="project" value="UniProtKB-KW"/>
</dbReference>
<evidence type="ECO:0000256" key="2">
    <source>
        <dbReference type="ARBA" id="ARBA00023125"/>
    </source>
</evidence>
<keyword evidence="1" id="KW-0805">Transcription regulation</keyword>
<dbReference type="SMART" id="SM00448">
    <property type="entry name" value="REC"/>
    <property type="match status" value="1"/>
</dbReference>
<evidence type="ECO:0000256" key="5">
    <source>
        <dbReference type="SAM" id="MobiDB-lite"/>
    </source>
</evidence>
<dbReference type="InterPro" id="IPR001789">
    <property type="entry name" value="Sig_transdc_resp-reg_receiver"/>
</dbReference>
<keyword evidence="3" id="KW-0804">Transcription</keyword>
<keyword evidence="9" id="KW-1185">Reference proteome</keyword>
<keyword evidence="2" id="KW-0238">DNA-binding</keyword>
<feature type="region of interest" description="Disordered" evidence="5">
    <location>
        <begin position="88"/>
        <end position="122"/>
    </location>
</feature>
<organism evidence="8 9">
    <name type="scientific">Methylocapsa palsarum</name>
    <dbReference type="NCBI Taxonomy" id="1612308"/>
    <lineage>
        <taxon>Bacteria</taxon>
        <taxon>Pseudomonadati</taxon>
        <taxon>Pseudomonadota</taxon>
        <taxon>Alphaproteobacteria</taxon>
        <taxon>Hyphomicrobiales</taxon>
        <taxon>Beijerinckiaceae</taxon>
        <taxon>Methylocapsa</taxon>
    </lineage>
</organism>
<dbReference type="SUPFAM" id="SSF52172">
    <property type="entry name" value="CheY-like"/>
    <property type="match status" value="1"/>
</dbReference>
<dbReference type="PANTHER" id="PTHR44688">
    <property type="entry name" value="DNA-BINDING TRANSCRIPTIONAL ACTIVATOR DEVR_DOSR"/>
    <property type="match status" value="1"/>
</dbReference>
<protein>
    <submittedName>
        <fullName evidence="8">Two-component system, LuxR family, response regulator FixJ</fullName>
    </submittedName>
</protein>
<dbReference type="Proteomes" id="UP000198755">
    <property type="component" value="Unassembled WGS sequence"/>
</dbReference>
<dbReference type="AlphaFoldDB" id="A0A1I4DHU4"/>
<reference evidence="8 9" key="1">
    <citation type="submission" date="2016-10" db="EMBL/GenBank/DDBJ databases">
        <authorList>
            <person name="de Groot N.N."/>
        </authorList>
    </citation>
    <scope>NUCLEOTIDE SEQUENCE [LARGE SCALE GENOMIC DNA]</scope>
    <source>
        <strain evidence="8 9">NE2</strain>
    </source>
</reference>